<protein>
    <submittedName>
        <fullName evidence="1">Uncharacterized protein</fullName>
    </submittedName>
</protein>
<proteinExistence type="predicted"/>
<reference evidence="1" key="1">
    <citation type="submission" date="2018-05" db="EMBL/GenBank/DDBJ databases">
        <authorList>
            <person name="Lanie J.A."/>
            <person name="Ng W.-L."/>
            <person name="Kazmierczak K.M."/>
            <person name="Andrzejewski T.M."/>
            <person name="Davidsen T.M."/>
            <person name="Wayne K.J."/>
            <person name="Tettelin H."/>
            <person name="Glass J.I."/>
            <person name="Rusch D."/>
            <person name="Podicherti R."/>
            <person name="Tsui H.-C.T."/>
            <person name="Winkler M.E."/>
        </authorList>
    </citation>
    <scope>NUCLEOTIDE SEQUENCE</scope>
</reference>
<feature type="non-terminal residue" evidence="1">
    <location>
        <position position="1"/>
    </location>
</feature>
<gene>
    <name evidence="1" type="ORF">METZ01_LOCUS257481</name>
</gene>
<name>A0A382IZP7_9ZZZZ</name>
<accession>A0A382IZP7</accession>
<sequence>GLDADGQPLATGVYFYQLRTGERNLTRRLLLLR</sequence>
<dbReference type="EMBL" id="UINC01070462">
    <property type="protein sequence ID" value="SVC04627.1"/>
    <property type="molecule type" value="Genomic_DNA"/>
</dbReference>
<organism evidence="1">
    <name type="scientific">marine metagenome</name>
    <dbReference type="NCBI Taxonomy" id="408172"/>
    <lineage>
        <taxon>unclassified sequences</taxon>
        <taxon>metagenomes</taxon>
        <taxon>ecological metagenomes</taxon>
    </lineage>
</organism>
<evidence type="ECO:0000313" key="1">
    <source>
        <dbReference type="EMBL" id="SVC04627.1"/>
    </source>
</evidence>
<dbReference type="AlphaFoldDB" id="A0A382IZP7"/>